<evidence type="ECO:0000256" key="6">
    <source>
        <dbReference type="ARBA" id="ARBA00023136"/>
    </source>
</evidence>
<feature type="transmembrane region" description="Helical" evidence="8">
    <location>
        <begin position="806"/>
        <end position="827"/>
    </location>
</feature>
<feature type="domain" description="SSD" evidence="9">
    <location>
        <begin position="336"/>
        <end position="495"/>
    </location>
</feature>
<organism evidence="10 11">
    <name type="scientific">Steinernema glaseri</name>
    <dbReference type="NCBI Taxonomy" id="37863"/>
    <lineage>
        <taxon>Eukaryota</taxon>
        <taxon>Metazoa</taxon>
        <taxon>Ecdysozoa</taxon>
        <taxon>Nematoda</taxon>
        <taxon>Chromadorea</taxon>
        <taxon>Rhabditida</taxon>
        <taxon>Tylenchina</taxon>
        <taxon>Panagrolaimomorpha</taxon>
        <taxon>Strongyloidoidea</taxon>
        <taxon>Steinernematidae</taxon>
        <taxon>Steinernema</taxon>
    </lineage>
</organism>
<accession>A0A1I7Y8Y4</accession>
<dbReference type="Gene3D" id="1.20.1640.10">
    <property type="entry name" value="Multidrug efflux transporter AcrB transmembrane domain"/>
    <property type="match status" value="2"/>
</dbReference>
<dbReference type="PROSITE" id="PS50156">
    <property type="entry name" value="SSD"/>
    <property type="match status" value="1"/>
</dbReference>
<feature type="transmembrane region" description="Helical" evidence="8">
    <location>
        <begin position="469"/>
        <end position="495"/>
    </location>
</feature>
<evidence type="ECO:0000313" key="11">
    <source>
        <dbReference type="WBParaSite" id="L893_g13873.t1"/>
    </source>
</evidence>
<keyword evidence="10" id="KW-1185">Reference proteome</keyword>
<feature type="transmembrane region" description="Helical" evidence="8">
    <location>
        <begin position="400"/>
        <end position="421"/>
    </location>
</feature>
<dbReference type="WBParaSite" id="L893_g13873.t1">
    <property type="protein sequence ID" value="L893_g13873.t1"/>
    <property type="gene ID" value="L893_g13873"/>
</dbReference>
<sequence>MERLFKTHWNISTQELLLLGRQGGKALHECVPWKYGAPAPPPRLRFRANEIERISKSIIPGSATSRARAFAEKTAMKSLGFYVSRRVQQFFHSLGKVVFRHSIAFFVVPLLVTLVSALGLVRFNEENRIWYLYSPSSAPSHFEHAVVTEFYQDRGGKFWLEVAITARDMGNLLRDGYLEEVEGLSNYLNHNFTVPCPHSLSPTGECSFTDLCTGPCNENQIVPLFRNNYRDPNRRRHPNFRLTYPTMRVYNEDIYVGENFAGVDVDSSHLMETIRVIVLYFRTDKKSEEVADTLESWERGIIDVVRRFDNVLINITLSSDGVVSHEVRRNGMSCVPYFSLTVVFVFCFIFATSRDRNDPDFSFADMFFVALFGTMGPLMAVGTTFGLMLLVGLPFNSITLVMPFLVIGVGCDDVFIILHAWRKTNKEDTLETRIAETMEEAGPSITLTSLTNGLSFAVGALASTPAIRLFCIYTAVGVLIDFIYQLTFFVAATVYEGHRMTRKAKIYPSKPSQLALQNAEAAKKPGAHNGIVSRYCKLLKMWQTKVLVAVTILFYWYFSIQGCLTMEIRMDSTNLILKDSPLQTTAYVYENYLWRQGMLVRVFVNDPPDLAFPENRVAMLNMVDRFETLGKAMGRNSTTFWLRSFLTNGLLDLDNPASFYPHLETWLNDDKNLLGRWNEMVRPRRENGSVVGVDRFWFSTGSFMATGTWNELAELQEEWRLIANQYKEFNVTVFQPYSFYVDQLGSIGPTTVSTVLGALGTMAVACLCLIPSYTSIASSTMAMISINVGVFGLLSQWNVSLDPITMCTTLMAIGFSVDYTAHISYHYYRNPSDWPSDVRLADALRSIGWPMIQAGASTLLSISPLAVVDSYMVSVFIKTTILVIGLGLIHGILFLPLLLLTANPTREAAAPPQAEPMPEKKFITVDDDTCCQKQSVERVLSQPLSIESQKEALSATNSV</sequence>
<dbReference type="Proteomes" id="UP000095287">
    <property type="component" value="Unplaced"/>
</dbReference>
<reference evidence="11" key="1">
    <citation type="submission" date="2016-11" db="UniProtKB">
        <authorList>
            <consortium name="WormBaseParasite"/>
        </authorList>
    </citation>
    <scope>IDENTIFICATION</scope>
</reference>
<comment type="similarity">
    <text evidence="2">Belongs to the patched family.</text>
</comment>
<feature type="transmembrane region" description="Helical" evidence="8">
    <location>
        <begin position="103"/>
        <end position="121"/>
    </location>
</feature>
<feature type="transmembrane region" description="Helical" evidence="8">
    <location>
        <begin position="752"/>
        <end position="770"/>
    </location>
</feature>
<feature type="transmembrane region" description="Helical" evidence="8">
    <location>
        <begin position="847"/>
        <end position="868"/>
    </location>
</feature>
<dbReference type="InterPro" id="IPR051697">
    <property type="entry name" value="Patched_domain-protein"/>
</dbReference>
<evidence type="ECO:0000313" key="10">
    <source>
        <dbReference type="Proteomes" id="UP000095287"/>
    </source>
</evidence>
<dbReference type="InterPro" id="IPR000731">
    <property type="entry name" value="SSD"/>
</dbReference>
<name>A0A1I7Y8Y4_9BILA</name>
<feature type="transmembrane region" description="Helical" evidence="8">
    <location>
        <begin position="334"/>
        <end position="354"/>
    </location>
</feature>
<feature type="transmembrane region" description="Helical" evidence="8">
    <location>
        <begin position="880"/>
        <end position="902"/>
    </location>
</feature>
<dbReference type="SUPFAM" id="SSF82866">
    <property type="entry name" value="Multidrug efflux transporter AcrB transmembrane domain"/>
    <property type="match status" value="2"/>
</dbReference>
<keyword evidence="5 8" id="KW-1133">Transmembrane helix</keyword>
<keyword evidence="3" id="KW-1003">Cell membrane</keyword>
<dbReference type="GO" id="GO:0005886">
    <property type="term" value="C:plasma membrane"/>
    <property type="evidence" value="ECO:0007669"/>
    <property type="project" value="UniProtKB-SubCell"/>
</dbReference>
<dbReference type="GO" id="GO:0006897">
    <property type="term" value="P:endocytosis"/>
    <property type="evidence" value="ECO:0007669"/>
    <property type="project" value="TreeGrafter"/>
</dbReference>
<dbReference type="GO" id="GO:0018996">
    <property type="term" value="P:molting cycle, collagen and cuticulin-based cuticle"/>
    <property type="evidence" value="ECO:0007669"/>
    <property type="project" value="TreeGrafter"/>
</dbReference>
<evidence type="ECO:0000256" key="8">
    <source>
        <dbReference type="SAM" id="Phobius"/>
    </source>
</evidence>
<evidence type="ECO:0000256" key="1">
    <source>
        <dbReference type="ARBA" id="ARBA00004651"/>
    </source>
</evidence>
<comment type="subcellular location">
    <subcellularLocation>
        <location evidence="1">Cell membrane</location>
        <topology evidence="1">Multi-pass membrane protein</topology>
    </subcellularLocation>
</comment>
<proteinExistence type="inferred from homology"/>
<protein>
    <submittedName>
        <fullName evidence="11">SSD domain-containing protein</fullName>
    </submittedName>
</protein>
<feature type="transmembrane region" description="Helical" evidence="8">
    <location>
        <begin position="441"/>
        <end position="462"/>
    </location>
</feature>
<feature type="transmembrane region" description="Helical" evidence="8">
    <location>
        <begin position="776"/>
        <end position="794"/>
    </location>
</feature>
<evidence type="ECO:0000256" key="3">
    <source>
        <dbReference type="ARBA" id="ARBA00022475"/>
    </source>
</evidence>
<evidence type="ECO:0000256" key="7">
    <source>
        <dbReference type="ARBA" id="ARBA00023180"/>
    </source>
</evidence>
<evidence type="ECO:0000256" key="2">
    <source>
        <dbReference type="ARBA" id="ARBA00005585"/>
    </source>
</evidence>
<keyword evidence="7" id="KW-0325">Glycoprotein</keyword>
<dbReference type="FunFam" id="1.20.1640.10:FF:000013">
    <property type="entry name" value="PaTched Related family"/>
    <property type="match status" value="1"/>
</dbReference>
<dbReference type="PANTHER" id="PTHR10796">
    <property type="entry name" value="PATCHED-RELATED"/>
    <property type="match status" value="1"/>
</dbReference>
<evidence type="ECO:0000256" key="4">
    <source>
        <dbReference type="ARBA" id="ARBA00022692"/>
    </source>
</evidence>
<dbReference type="InterPro" id="IPR003392">
    <property type="entry name" value="PTHD_SSD"/>
</dbReference>
<dbReference type="AlphaFoldDB" id="A0A1I7Y8Y4"/>
<feature type="transmembrane region" description="Helical" evidence="8">
    <location>
        <begin position="366"/>
        <end position="393"/>
    </location>
</feature>
<evidence type="ECO:0000259" key="9">
    <source>
        <dbReference type="PROSITE" id="PS50156"/>
    </source>
</evidence>
<feature type="transmembrane region" description="Helical" evidence="8">
    <location>
        <begin position="542"/>
        <end position="560"/>
    </location>
</feature>
<dbReference type="PANTHER" id="PTHR10796:SF87">
    <property type="entry name" value="SSD DOMAIN-CONTAINING PROTEIN"/>
    <property type="match status" value="1"/>
</dbReference>
<dbReference type="Pfam" id="PF02460">
    <property type="entry name" value="Patched"/>
    <property type="match status" value="1"/>
</dbReference>
<keyword evidence="4 8" id="KW-0812">Transmembrane</keyword>
<dbReference type="GO" id="GO:0030659">
    <property type="term" value="C:cytoplasmic vesicle membrane"/>
    <property type="evidence" value="ECO:0007669"/>
    <property type="project" value="TreeGrafter"/>
</dbReference>
<evidence type="ECO:0000256" key="5">
    <source>
        <dbReference type="ARBA" id="ARBA00022989"/>
    </source>
</evidence>
<keyword evidence="6 8" id="KW-0472">Membrane</keyword>